<feature type="non-terminal residue" evidence="13">
    <location>
        <position position="1"/>
    </location>
</feature>
<gene>
    <name evidence="13" type="ORF">GSLYS_00005481001</name>
</gene>
<feature type="transmembrane region" description="Helical" evidence="11">
    <location>
        <begin position="278"/>
        <end position="305"/>
    </location>
</feature>
<dbReference type="Proteomes" id="UP001497497">
    <property type="component" value="Unassembled WGS sequence"/>
</dbReference>
<dbReference type="SUPFAM" id="SSF52058">
    <property type="entry name" value="L domain-like"/>
    <property type="match status" value="1"/>
</dbReference>
<feature type="transmembrane region" description="Helical" evidence="11">
    <location>
        <begin position="226"/>
        <end position="246"/>
    </location>
</feature>
<keyword evidence="2" id="KW-1003">Cell membrane</keyword>
<keyword evidence="5" id="KW-0677">Repeat</keyword>
<name>A0AAV2HGX9_LYMST</name>
<comment type="caution">
    <text evidence="13">The sequence shown here is derived from an EMBL/GenBank/DDBJ whole genome shotgun (WGS) entry which is preliminary data.</text>
</comment>
<feature type="transmembrane region" description="Helical" evidence="11">
    <location>
        <begin position="359"/>
        <end position="385"/>
    </location>
</feature>
<dbReference type="GO" id="GO:0016500">
    <property type="term" value="F:protein-hormone receptor activity"/>
    <property type="evidence" value="ECO:0007669"/>
    <property type="project" value="InterPro"/>
</dbReference>
<keyword evidence="7" id="KW-0297">G-protein coupled receptor</keyword>
<dbReference type="PROSITE" id="PS50262">
    <property type="entry name" value="G_PROTEIN_RECEP_F1_2"/>
    <property type="match status" value="1"/>
</dbReference>
<organism evidence="13 14">
    <name type="scientific">Lymnaea stagnalis</name>
    <name type="common">Great pond snail</name>
    <name type="synonym">Helix stagnalis</name>
    <dbReference type="NCBI Taxonomy" id="6523"/>
    <lineage>
        <taxon>Eukaryota</taxon>
        <taxon>Metazoa</taxon>
        <taxon>Spiralia</taxon>
        <taxon>Lophotrochozoa</taxon>
        <taxon>Mollusca</taxon>
        <taxon>Gastropoda</taxon>
        <taxon>Heterobranchia</taxon>
        <taxon>Euthyneura</taxon>
        <taxon>Panpulmonata</taxon>
        <taxon>Hygrophila</taxon>
        <taxon>Lymnaeoidea</taxon>
        <taxon>Lymnaeidae</taxon>
        <taxon>Lymnaea</taxon>
    </lineage>
</organism>
<evidence type="ECO:0000256" key="8">
    <source>
        <dbReference type="ARBA" id="ARBA00023136"/>
    </source>
</evidence>
<evidence type="ECO:0000256" key="2">
    <source>
        <dbReference type="ARBA" id="ARBA00022475"/>
    </source>
</evidence>
<sequence length="406" mass="45477">LEFECFDGAVKLQELTLRYMNIWKISDGAFKGLVALKRIDLKGNNIISFTSSIFQNQKNLRQITTDNFRLCCDSVKPSTVQPVDCDAPNDEISSCADILRTLLLRASLWIMAVLTLTGNLGVIVYRIFFDRGLKQSFRIIITCLSASDFIMGVYLVIIGSADAFYRDRYLVYEHEWTSSAACQVAGFLCLLSSETSALFILLVTLDRLLAIAFPLHPNCHFNTKSATVACGLVWIIGLIMATVPLLPPFQHWQLYTQKAVGVPLPITRSHLPGYEYSFGIFILFNMTVFLLVALGQLLIYLSVTLQKHTRISEIRVRQDTAIAKRLILVVLTDCLCWFPITVMGLAARSGQPVPGEMNVVATVFLLPANSAFNPFLYTANAILLARRIRKKKHSSEAEMSLRRMSS</sequence>
<keyword evidence="9" id="KW-0675">Receptor</keyword>
<evidence type="ECO:0000256" key="10">
    <source>
        <dbReference type="ARBA" id="ARBA00023224"/>
    </source>
</evidence>
<accession>A0AAV2HGX9</accession>
<protein>
    <recommendedName>
        <fullName evidence="12">G-protein coupled receptors family 1 profile domain-containing protein</fullName>
    </recommendedName>
</protein>
<keyword evidence="8 11" id="KW-0472">Membrane</keyword>
<feature type="domain" description="G-protein coupled receptors family 1 profile" evidence="12">
    <location>
        <begin position="118"/>
        <end position="377"/>
    </location>
</feature>
<dbReference type="InterPro" id="IPR000276">
    <property type="entry name" value="GPCR_Rhodpsn"/>
</dbReference>
<evidence type="ECO:0000256" key="9">
    <source>
        <dbReference type="ARBA" id="ARBA00023170"/>
    </source>
</evidence>
<keyword evidence="4 11" id="KW-0812">Transmembrane</keyword>
<evidence type="ECO:0000313" key="13">
    <source>
        <dbReference type="EMBL" id="CAL1531386.1"/>
    </source>
</evidence>
<reference evidence="13 14" key="1">
    <citation type="submission" date="2024-04" db="EMBL/GenBank/DDBJ databases">
        <authorList>
            <consortium name="Genoscope - CEA"/>
            <person name="William W."/>
        </authorList>
    </citation>
    <scope>NUCLEOTIDE SEQUENCE [LARGE SCALE GENOMIC DNA]</scope>
</reference>
<evidence type="ECO:0000256" key="5">
    <source>
        <dbReference type="ARBA" id="ARBA00022737"/>
    </source>
</evidence>
<dbReference type="GO" id="GO:0005886">
    <property type="term" value="C:plasma membrane"/>
    <property type="evidence" value="ECO:0007669"/>
    <property type="project" value="UniProtKB-SubCell"/>
</dbReference>
<feature type="transmembrane region" description="Helical" evidence="11">
    <location>
        <begin position="108"/>
        <end position="128"/>
    </location>
</feature>
<dbReference type="PANTHER" id="PTHR24372">
    <property type="entry name" value="GLYCOPROTEIN HORMONE RECEPTOR"/>
    <property type="match status" value="1"/>
</dbReference>
<dbReference type="PRINTS" id="PR00373">
    <property type="entry name" value="GLYCHORMONER"/>
</dbReference>
<keyword evidence="10" id="KW-0807">Transducer</keyword>
<dbReference type="PRINTS" id="PR00237">
    <property type="entry name" value="GPCRRHODOPSN"/>
</dbReference>
<dbReference type="GO" id="GO:0007189">
    <property type="term" value="P:adenylate cyclase-activating G protein-coupled receptor signaling pathway"/>
    <property type="evidence" value="ECO:0007669"/>
    <property type="project" value="TreeGrafter"/>
</dbReference>
<evidence type="ECO:0000256" key="11">
    <source>
        <dbReference type="SAM" id="Phobius"/>
    </source>
</evidence>
<dbReference type="EMBL" id="CAXITT010000087">
    <property type="protein sequence ID" value="CAL1531386.1"/>
    <property type="molecule type" value="Genomic_DNA"/>
</dbReference>
<feature type="transmembrane region" description="Helical" evidence="11">
    <location>
        <begin position="185"/>
        <end position="205"/>
    </location>
</feature>
<comment type="subcellular location">
    <subcellularLocation>
        <location evidence="1">Cell membrane</location>
        <topology evidence="1">Multi-pass membrane protein</topology>
    </subcellularLocation>
</comment>
<evidence type="ECO:0000256" key="1">
    <source>
        <dbReference type="ARBA" id="ARBA00004651"/>
    </source>
</evidence>
<feature type="transmembrane region" description="Helical" evidence="11">
    <location>
        <begin position="326"/>
        <end position="347"/>
    </location>
</feature>
<dbReference type="AlphaFoldDB" id="A0AAV2HGX9"/>
<proteinExistence type="predicted"/>
<dbReference type="Gene3D" id="1.20.1070.10">
    <property type="entry name" value="Rhodopsin 7-helix transmembrane proteins"/>
    <property type="match status" value="1"/>
</dbReference>
<dbReference type="SUPFAM" id="SSF81321">
    <property type="entry name" value="Family A G protein-coupled receptor-like"/>
    <property type="match status" value="1"/>
</dbReference>
<dbReference type="GO" id="GO:0009755">
    <property type="term" value="P:hormone-mediated signaling pathway"/>
    <property type="evidence" value="ECO:0007669"/>
    <property type="project" value="TreeGrafter"/>
</dbReference>
<dbReference type="Pfam" id="PF00001">
    <property type="entry name" value="7tm_1"/>
    <property type="match status" value="1"/>
</dbReference>
<dbReference type="GO" id="GO:0008528">
    <property type="term" value="F:G protein-coupled peptide receptor activity"/>
    <property type="evidence" value="ECO:0007669"/>
    <property type="project" value="TreeGrafter"/>
</dbReference>
<evidence type="ECO:0000313" key="14">
    <source>
        <dbReference type="Proteomes" id="UP001497497"/>
    </source>
</evidence>
<dbReference type="InterPro" id="IPR001611">
    <property type="entry name" value="Leu-rich_rpt"/>
</dbReference>
<dbReference type="PANTHER" id="PTHR24372:SF77">
    <property type="entry name" value="G-PROTEIN COUPLED RECEPTORS FAMILY 1 PROFILE DOMAIN-CONTAINING PROTEIN"/>
    <property type="match status" value="1"/>
</dbReference>
<keyword evidence="14" id="KW-1185">Reference proteome</keyword>
<feature type="transmembrane region" description="Helical" evidence="11">
    <location>
        <begin position="140"/>
        <end position="165"/>
    </location>
</feature>
<dbReference type="InterPro" id="IPR032675">
    <property type="entry name" value="LRR_dom_sf"/>
</dbReference>
<dbReference type="InterPro" id="IPR002131">
    <property type="entry name" value="Gphrmn_rcpt_fam"/>
</dbReference>
<keyword evidence="3" id="KW-0433">Leucine-rich repeat</keyword>
<dbReference type="Gene3D" id="3.80.10.10">
    <property type="entry name" value="Ribonuclease Inhibitor"/>
    <property type="match status" value="1"/>
</dbReference>
<dbReference type="Pfam" id="PF13855">
    <property type="entry name" value="LRR_8"/>
    <property type="match status" value="1"/>
</dbReference>
<evidence type="ECO:0000256" key="6">
    <source>
        <dbReference type="ARBA" id="ARBA00022989"/>
    </source>
</evidence>
<evidence type="ECO:0000256" key="7">
    <source>
        <dbReference type="ARBA" id="ARBA00023040"/>
    </source>
</evidence>
<keyword evidence="6 11" id="KW-1133">Transmembrane helix</keyword>
<evidence type="ECO:0000256" key="4">
    <source>
        <dbReference type="ARBA" id="ARBA00022692"/>
    </source>
</evidence>
<evidence type="ECO:0000256" key="3">
    <source>
        <dbReference type="ARBA" id="ARBA00022614"/>
    </source>
</evidence>
<evidence type="ECO:0000259" key="12">
    <source>
        <dbReference type="PROSITE" id="PS50262"/>
    </source>
</evidence>
<dbReference type="InterPro" id="IPR017452">
    <property type="entry name" value="GPCR_Rhodpsn_7TM"/>
</dbReference>